<evidence type="ECO:0000256" key="1">
    <source>
        <dbReference type="SAM" id="MobiDB-lite"/>
    </source>
</evidence>
<sequence length="83" mass="9747">MRPAEGHGAAGRSHRRARPARRALEQRPDQPDHERRHPRRRAAEILADREQVRQMEEAERARRDEPEVRRAPAVEISGREVEM</sequence>
<evidence type="ECO:0000313" key="3">
    <source>
        <dbReference type="Proteomes" id="UP000244900"/>
    </source>
</evidence>
<feature type="compositionally biased region" description="Basic residues" evidence="1">
    <location>
        <begin position="12"/>
        <end position="21"/>
    </location>
</feature>
<dbReference type="KEGG" id="stir:DDW44_01415"/>
<keyword evidence="3" id="KW-1185">Reference proteome</keyword>
<dbReference type="Proteomes" id="UP000244900">
    <property type="component" value="Chromosome"/>
</dbReference>
<feature type="region of interest" description="Disordered" evidence="1">
    <location>
        <begin position="1"/>
        <end position="83"/>
    </location>
</feature>
<accession>A0A2S1SMF4</accession>
<name>A0A2S1SMF4_9ACTN</name>
<organism evidence="2 3">
    <name type="scientific">Streptomyces tirandamycinicus</name>
    <dbReference type="NCBI Taxonomy" id="2174846"/>
    <lineage>
        <taxon>Bacteria</taxon>
        <taxon>Bacillati</taxon>
        <taxon>Actinomycetota</taxon>
        <taxon>Actinomycetes</taxon>
        <taxon>Kitasatosporales</taxon>
        <taxon>Streptomycetaceae</taxon>
        <taxon>Streptomyces</taxon>
    </lineage>
</organism>
<feature type="compositionally biased region" description="Low complexity" evidence="1">
    <location>
        <begin position="1"/>
        <end position="11"/>
    </location>
</feature>
<gene>
    <name evidence="2" type="ORF">DDW44_01415</name>
</gene>
<protein>
    <submittedName>
        <fullName evidence="2">Uncharacterized protein</fullName>
    </submittedName>
</protein>
<dbReference type="AlphaFoldDB" id="A0A2S1SMF4"/>
<reference evidence="2 3" key="1">
    <citation type="submission" date="2018-05" db="EMBL/GenBank/DDBJ databases">
        <title>Complete genome sequence of sponge-derived Streptomyces sp. HNM0039.</title>
        <authorList>
            <person name="Huang X."/>
            <person name="Zhou S."/>
        </authorList>
    </citation>
    <scope>NUCLEOTIDE SEQUENCE [LARGE SCALE GENOMIC DNA]</scope>
    <source>
        <strain evidence="2 3">HNM0039</strain>
    </source>
</reference>
<evidence type="ECO:0000313" key="2">
    <source>
        <dbReference type="EMBL" id="AWI27580.1"/>
    </source>
</evidence>
<dbReference type="EMBL" id="CP029188">
    <property type="protein sequence ID" value="AWI27580.1"/>
    <property type="molecule type" value="Genomic_DNA"/>
</dbReference>
<proteinExistence type="predicted"/>
<feature type="compositionally biased region" description="Basic and acidic residues" evidence="1">
    <location>
        <begin position="22"/>
        <end position="83"/>
    </location>
</feature>